<accession>A0A542DFR0</accession>
<dbReference type="RefSeq" id="WP_141996720.1">
    <property type="nucleotide sequence ID" value="NZ_VFML01000001.1"/>
</dbReference>
<evidence type="ECO:0000313" key="3">
    <source>
        <dbReference type="EMBL" id="TQJ01928.1"/>
    </source>
</evidence>
<proteinExistence type="predicted"/>
<dbReference type="PANTHER" id="PTHR33371:SF17">
    <property type="entry name" value="MCE-FAMILY PROTEIN MCE1B"/>
    <property type="match status" value="1"/>
</dbReference>
<dbReference type="Pfam" id="PF02470">
    <property type="entry name" value="MlaD"/>
    <property type="match status" value="1"/>
</dbReference>
<sequence length="344" mass="36926">MRSFVPSLIKILIFAAVTVLLTAVLGATIANTNFGETSGYAARFTEASGLKAGDDVRIAGVKVGQVERIAVSRDNRAEVDFTVESVRDLPASVTATIKYRNLIGQRYLSLNTDVAGEGVLTAGETIPLERTEPALNLTVLFNGFKPLFTALDPREVNALSHEIIQVFQGEGGTIRSLLSHIASLTSTIAKKDELIGEVIGNLNTVLDTVNQRTPQFENLVQVTQNLVTGLAQQREPIGQAVSALGELTDATAGLVTDARPHLKQDIAALGELSGNLADSEELLDHLLQIMPGNLEKFTRTLSYGSWYNYYLCGLSGTIGLSSLNLNVPILPLPATEQPERCKPS</sequence>
<feature type="domain" description="Mammalian cell entry C-terminal" evidence="2">
    <location>
        <begin position="120"/>
        <end position="284"/>
    </location>
</feature>
<name>A0A542DFR0_AMYCI</name>
<evidence type="ECO:0000259" key="2">
    <source>
        <dbReference type="Pfam" id="PF11887"/>
    </source>
</evidence>
<dbReference type="GO" id="GO:0051701">
    <property type="term" value="P:biological process involved in interaction with host"/>
    <property type="evidence" value="ECO:0007669"/>
    <property type="project" value="TreeGrafter"/>
</dbReference>
<organism evidence="3 4">
    <name type="scientific">Amycolatopsis cihanbeyliensis</name>
    <dbReference type="NCBI Taxonomy" id="1128664"/>
    <lineage>
        <taxon>Bacteria</taxon>
        <taxon>Bacillati</taxon>
        <taxon>Actinomycetota</taxon>
        <taxon>Actinomycetes</taxon>
        <taxon>Pseudonocardiales</taxon>
        <taxon>Pseudonocardiaceae</taxon>
        <taxon>Amycolatopsis</taxon>
    </lineage>
</organism>
<dbReference type="AlphaFoldDB" id="A0A542DFR0"/>
<dbReference type="Proteomes" id="UP000320876">
    <property type="component" value="Unassembled WGS sequence"/>
</dbReference>
<dbReference type="InterPro" id="IPR003399">
    <property type="entry name" value="Mce/MlaD"/>
</dbReference>
<dbReference type="GO" id="GO:0005576">
    <property type="term" value="C:extracellular region"/>
    <property type="evidence" value="ECO:0007669"/>
    <property type="project" value="TreeGrafter"/>
</dbReference>
<dbReference type="EMBL" id="VFML01000001">
    <property type="protein sequence ID" value="TQJ01928.1"/>
    <property type="molecule type" value="Genomic_DNA"/>
</dbReference>
<keyword evidence="4" id="KW-1185">Reference proteome</keyword>
<comment type="caution">
    <text evidence="3">The sequence shown here is derived from an EMBL/GenBank/DDBJ whole genome shotgun (WGS) entry which is preliminary data.</text>
</comment>
<evidence type="ECO:0000313" key="4">
    <source>
        <dbReference type="Proteomes" id="UP000320876"/>
    </source>
</evidence>
<dbReference type="InterPro" id="IPR052336">
    <property type="entry name" value="MlaD_Phospholipid_Transporter"/>
</dbReference>
<dbReference type="InterPro" id="IPR005693">
    <property type="entry name" value="Mce"/>
</dbReference>
<reference evidence="3 4" key="1">
    <citation type="submission" date="2019-06" db="EMBL/GenBank/DDBJ databases">
        <title>Sequencing the genomes of 1000 actinobacteria strains.</title>
        <authorList>
            <person name="Klenk H.-P."/>
        </authorList>
    </citation>
    <scope>NUCLEOTIDE SEQUENCE [LARGE SCALE GENOMIC DNA]</scope>
    <source>
        <strain evidence="3 4">DSM 45679</strain>
    </source>
</reference>
<evidence type="ECO:0000259" key="1">
    <source>
        <dbReference type="Pfam" id="PF02470"/>
    </source>
</evidence>
<dbReference type="InterPro" id="IPR024516">
    <property type="entry name" value="Mce_C"/>
</dbReference>
<dbReference type="NCBIfam" id="TIGR00996">
    <property type="entry name" value="Mtu_fam_mce"/>
    <property type="match status" value="1"/>
</dbReference>
<gene>
    <name evidence="3" type="ORF">FB471_1644</name>
</gene>
<dbReference type="OrthoDB" id="338143at2"/>
<dbReference type="PANTHER" id="PTHR33371">
    <property type="entry name" value="INTERMEMBRANE PHOSPHOLIPID TRANSPORT SYSTEM BINDING PROTEIN MLAD-RELATED"/>
    <property type="match status" value="1"/>
</dbReference>
<protein>
    <submittedName>
        <fullName evidence="3">Phospholipid/cholesterol/gamma-HCH transport system substrate-binding protein</fullName>
    </submittedName>
</protein>
<dbReference type="Pfam" id="PF11887">
    <property type="entry name" value="Mce4_CUP1"/>
    <property type="match status" value="1"/>
</dbReference>
<feature type="domain" description="Mce/MlaD" evidence="1">
    <location>
        <begin position="40"/>
        <end position="111"/>
    </location>
</feature>